<proteinExistence type="predicted"/>
<organism evidence="1 2">
    <name type="scientific">Flavivirga aquimarina</name>
    <dbReference type="NCBI Taxonomy" id="2027862"/>
    <lineage>
        <taxon>Bacteria</taxon>
        <taxon>Pseudomonadati</taxon>
        <taxon>Bacteroidota</taxon>
        <taxon>Flavobacteriia</taxon>
        <taxon>Flavobacteriales</taxon>
        <taxon>Flavobacteriaceae</taxon>
        <taxon>Flavivirga</taxon>
    </lineage>
</organism>
<gene>
    <name evidence="1" type="ORF">Q4Q35_08245</name>
</gene>
<name>A0ABT8W9K7_9FLAO</name>
<dbReference type="Proteomes" id="UP001176883">
    <property type="component" value="Unassembled WGS sequence"/>
</dbReference>
<sequence length="339" mass="40377">MKYKYIIICTYGRSGSTLLQGLLNSCEDVLIRGENYNFIYALYHSYLRLKAAKEFQGPRNKKLNSAWYGANEINMKTYFNDIKKVIDNVLIGDNKNIKTLGFKEIRFLEVVEDLDEYLLFLRTILPNCAIIFNLRSVEQTIYSDWWAKKNPKKTKRKLNYFIEKMRKFHSNYEDTFIINYEDVIQQNSKLEKLFSFLDIPYDDKKVKETLQIKHSFNPRSELQKNKKILYTHPFYFKNLIKHFTIDTLNINNSKLDIEGTLILKEKKYMKDFEIYLQKKIVNVNQINSPLRMDIFNHLIAKDQTKFNFNDINVTKNEVYILSIKNLKNSNNLILAQINI</sequence>
<dbReference type="Pfam" id="PF13469">
    <property type="entry name" value="Sulfotransfer_3"/>
    <property type="match status" value="1"/>
</dbReference>
<dbReference type="InterPro" id="IPR027417">
    <property type="entry name" value="P-loop_NTPase"/>
</dbReference>
<dbReference type="Gene3D" id="3.40.50.300">
    <property type="entry name" value="P-loop containing nucleotide triphosphate hydrolases"/>
    <property type="match status" value="1"/>
</dbReference>
<evidence type="ECO:0000313" key="1">
    <source>
        <dbReference type="EMBL" id="MDO5969795.1"/>
    </source>
</evidence>
<comment type="caution">
    <text evidence="1">The sequence shown here is derived from an EMBL/GenBank/DDBJ whole genome shotgun (WGS) entry which is preliminary data.</text>
</comment>
<dbReference type="SUPFAM" id="SSF52540">
    <property type="entry name" value="P-loop containing nucleoside triphosphate hydrolases"/>
    <property type="match status" value="1"/>
</dbReference>
<protein>
    <submittedName>
        <fullName evidence="1">Sulfotransferase</fullName>
    </submittedName>
</protein>
<accession>A0ABT8W9K7</accession>
<dbReference type="EMBL" id="JAUOEK010000093">
    <property type="protein sequence ID" value="MDO5969795.1"/>
    <property type="molecule type" value="Genomic_DNA"/>
</dbReference>
<keyword evidence="2" id="KW-1185">Reference proteome</keyword>
<evidence type="ECO:0000313" key="2">
    <source>
        <dbReference type="Proteomes" id="UP001176883"/>
    </source>
</evidence>
<reference evidence="1" key="1">
    <citation type="submission" date="2023-07" db="EMBL/GenBank/DDBJ databases">
        <title>Two novel species in the genus Flavivirga.</title>
        <authorList>
            <person name="Kwon K."/>
        </authorList>
    </citation>
    <scope>NUCLEOTIDE SEQUENCE</scope>
    <source>
        <strain evidence="1">KCTC 52353</strain>
    </source>
</reference>
<dbReference type="RefSeq" id="WP_303277489.1">
    <property type="nucleotide sequence ID" value="NZ_JAUOEK010000093.1"/>
</dbReference>